<sequence length="242" mass="27488">MITLPTECIFEIFNNLQNYDGSLLYKSLFSCLLINRQWCRIIVPILWSNPALCDKSFIRTCLLSLNSEEQSSLIPFNIILPKNSKPLFEYTSHITSINNNLSDGINDWLKNESHRFLNEPMNAIKCSLISMFLRTSRKLKYLSFSGIIYNHIILAENISENTTLISLNFSHNYLNSQERKLILLALSKNSSLTSLIFNDNQLDSEDGKILEKVLSKNTLTSLSIVYGQLDSESGSESNSKGS</sequence>
<dbReference type="Gene3D" id="3.80.10.10">
    <property type="entry name" value="Ribonuclease Inhibitor"/>
    <property type="match status" value="1"/>
</dbReference>
<name>A0A8H4AL88_GIGMA</name>
<comment type="caution">
    <text evidence="1">The sequence shown here is derived from an EMBL/GenBank/DDBJ whole genome shotgun (WGS) entry which is preliminary data.</text>
</comment>
<dbReference type="SUPFAM" id="SSF52047">
    <property type="entry name" value="RNI-like"/>
    <property type="match status" value="1"/>
</dbReference>
<evidence type="ECO:0000313" key="2">
    <source>
        <dbReference type="Proteomes" id="UP000439903"/>
    </source>
</evidence>
<dbReference type="AlphaFoldDB" id="A0A8H4AL88"/>
<reference evidence="1 2" key="1">
    <citation type="journal article" date="2019" name="Environ. Microbiol.">
        <title>At the nexus of three kingdoms: the genome of the mycorrhizal fungus Gigaspora margarita provides insights into plant, endobacterial and fungal interactions.</title>
        <authorList>
            <person name="Venice F."/>
            <person name="Ghignone S."/>
            <person name="Salvioli di Fossalunga A."/>
            <person name="Amselem J."/>
            <person name="Novero M."/>
            <person name="Xianan X."/>
            <person name="Sedzielewska Toro K."/>
            <person name="Morin E."/>
            <person name="Lipzen A."/>
            <person name="Grigoriev I.V."/>
            <person name="Henrissat B."/>
            <person name="Martin F.M."/>
            <person name="Bonfante P."/>
        </authorList>
    </citation>
    <scope>NUCLEOTIDE SEQUENCE [LARGE SCALE GENOMIC DNA]</scope>
    <source>
        <strain evidence="1 2">BEG34</strain>
    </source>
</reference>
<dbReference type="OrthoDB" id="10257471at2759"/>
<gene>
    <name evidence="1" type="ORF">F8M41_018738</name>
</gene>
<proteinExistence type="predicted"/>
<dbReference type="EMBL" id="WTPW01000463">
    <property type="protein sequence ID" value="KAF0508687.1"/>
    <property type="molecule type" value="Genomic_DNA"/>
</dbReference>
<dbReference type="InterPro" id="IPR032675">
    <property type="entry name" value="LRR_dom_sf"/>
</dbReference>
<organism evidence="1 2">
    <name type="scientific">Gigaspora margarita</name>
    <dbReference type="NCBI Taxonomy" id="4874"/>
    <lineage>
        <taxon>Eukaryota</taxon>
        <taxon>Fungi</taxon>
        <taxon>Fungi incertae sedis</taxon>
        <taxon>Mucoromycota</taxon>
        <taxon>Glomeromycotina</taxon>
        <taxon>Glomeromycetes</taxon>
        <taxon>Diversisporales</taxon>
        <taxon>Gigasporaceae</taxon>
        <taxon>Gigaspora</taxon>
    </lineage>
</organism>
<keyword evidence="2" id="KW-1185">Reference proteome</keyword>
<evidence type="ECO:0000313" key="1">
    <source>
        <dbReference type="EMBL" id="KAF0508687.1"/>
    </source>
</evidence>
<protein>
    <submittedName>
        <fullName evidence="1">F-box domain-containing protein</fullName>
    </submittedName>
</protein>
<accession>A0A8H4AL88</accession>
<dbReference type="Proteomes" id="UP000439903">
    <property type="component" value="Unassembled WGS sequence"/>
</dbReference>